<dbReference type="Pfam" id="PF01059">
    <property type="entry name" value="Oxidored_q5_N"/>
    <property type="match status" value="1"/>
</dbReference>
<geneLocation type="mitochondrion" evidence="20"/>
<accession>A0A7D6W535</accession>
<evidence type="ECO:0000256" key="13">
    <source>
        <dbReference type="ARBA" id="ARBA00023075"/>
    </source>
</evidence>
<evidence type="ECO:0000256" key="11">
    <source>
        <dbReference type="ARBA" id="ARBA00022989"/>
    </source>
</evidence>
<dbReference type="GO" id="GO:0031966">
    <property type="term" value="C:mitochondrial membrane"/>
    <property type="evidence" value="ECO:0007669"/>
    <property type="project" value="UniProtKB-SubCell"/>
</dbReference>
<dbReference type="GO" id="GO:0048039">
    <property type="term" value="F:ubiquinone binding"/>
    <property type="evidence" value="ECO:0007669"/>
    <property type="project" value="TreeGrafter"/>
</dbReference>
<proteinExistence type="inferred from homology"/>
<dbReference type="InterPro" id="IPR003918">
    <property type="entry name" value="NADH_UbQ_OxRdtase"/>
</dbReference>
<keyword evidence="14 17" id="KW-0496">Mitochondrion</keyword>
<protein>
    <recommendedName>
        <fullName evidence="5 17">NADH-ubiquinone oxidoreductase chain 4</fullName>
        <ecNumber evidence="4 17">7.1.1.2</ecNumber>
    </recommendedName>
</protein>
<evidence type="ECO:0000256" key="7">
    <source>
        <dbReference type="ARBA" id="ARBA00022660"/>
    </source>
</evidence>
<evidence type="ECO:0000256" key="15">
    <source>
        <dbReference type="ARBA" id="ARBA00023136"/>
    </source>
</evidence>
<reference evidence="20" key="1">
    <citation type="submission" date="2020-06" db="EMBL/GenBank/DDBJ databases">
        <title>DNAmark Project.</title>
        <authorList>
            <person name="Leerhoei F."/>
        </authorList>
    </citation>
    <scope>NUCLEOTIDE SEQUENCE</scope>
    <source>
        <strain evidence="20">DM560</strain>
    </source>
</reference>
<dbReference type="PRINTS" id="PR01437">
    <property type="entry name" value="NUOXDRDTASE4"/>
</dbReference>
<evidence type="ECO:0000256" key="12">
    <source>
        <dbReference type="ARBA" id="ARBA00023027"/>
    </source>
</evidence>
<feature type="transmembrane region" description="Helical" evidence="17">
    <location>
        <begin position="273"/>
        <end position="292"/>
    </location>
</feature>
<feature type="transmembrane region" description="Helical" evidence="17">
    <location>
        <begin position="20"/>
        <end position="44"/>
    </location>
</feature>
<feature type="transmembrane region" description="Helical" evidence="17">
    <location>
        <begin position="330"/>
        <end position="353"/>
    </location>
</feature>
<evidence type="ECO:0000259" key="18">
    <source>
        <dbReference type="Pfam" id="PF00361"/>
    </source>
</evidence>
<dbReference type="InterPro" id="IPR001750">
    <property type="entry name" value="ND/Mrp_TM"/>
</dbReference>
<evidence type="ECO:0000256" key="2">
    <source>
        <dbReference type="ARBA" id="ARBA00004225"/>
    </source>
</evidence>
<keyword evidence="15 17" id="KW-0472">Membrane</keyword>
<sequence>MMKLILYLVVLIMLSFKSNLFWMIQFMVFMMILIMLGVSLNLYYWGNLFYLGGIDFISYGLIILSIWIIGLMFMSGMTFYMNNLYMKFFILNILMLLLFLVCTFCSLNLFMFYLFFESSLIPILLMILGWGYQPERIQAGLYLMFYTLLVSLPMLMGIFYIFSLGKTLMFYFLLDFSLDNLLLWLIMLMVFLVKMPMVFFHLWLPKAHVEAPVFGSMILAAIMLKLGGYGIMRVMAMFQKLVFNWGHYLISLSMLGGIYISLICLHQVDMKSLIAYSSVVHMSIVLAGYFTLSFWGMSGAYIVLIGHGFCSSGLFCLLNINYERVHSRSLFINKGMLMFLPSLSLWWFLLLSSNMSAPPSLNLLGEINLINSLISWSGLMMFSLMFFSFFSVLYSLYLFIFSQHGLFFEISNNFYSIFLREYLLLFLHWIPLNMFFLKLDIFILWFYLNSLI</sequence>
<feature type="transmembrane region" description="Helical" evidence="17">
    <location>
        <begin position="422"/>
        <end position="448"/>
    </location>
</feature>
<feature type="transmembrane region" description="Helical" evidence="17">
    <location>
        <begin position="298"/>
        <end position="318"/>
    </location>
</feature>
<keyword evidence="13 17" id="KW-0830">Ubiquinone</keyword>
<dbReference type="GO" id="GO:0003954">
    <property type="term" value="F:NADH dehydrogenase activity"/>
    <property type="evidence" value="ECO:0007669"/>
    <property type="project" value="TreeGrafter"/>
</dbReference>
<evidence type="ECO:0000256" key="4">
    <source>
        <dbReference type="ARBA" id="ARBA00012944"/>
    </source>
</evidence>
<feature type="transmembrane region" description="Helical" evidence="17">
    <location>
        <begin position="139"/>
        <end position="162"/>
    </location>
</feature>
<evidence type="ECO:0000313" key="20">
    <source>
        <dbReference type="EMBL" id="QLY89744.1"/>
    </source>
</evidence>
<name>A0A7D6W535_9NEOP</name>
<evidence type="ECO:0000256" key="3">
    <source>
        <dbReference type="ARBA" id="ARBA00009025"/>
    </source>
</evidence>
<comment type="similarity">
    <text evidence="3 17">Belongs to the complex I subunit 4 family.</text>
</comment>
<keyword evidence="7 17" id="KW-0679">Respiratory chain</keyword>
<evidence type="ECO:0000256" key="14">
    <source>
        <dbReference type="ARBA" id="ARBA00023128"/>
    </source>
</evidence>
<dbReference type="PANTHER" id="PTHR43507">
    <property type="entry name" value="NADH-UBIQUINONE OXIDOREDUCTASE CHAIN 4"/>
    <property type="match status" value="1"/>
</dbReference>
<dbReference type="AlphaFoldDB" id="A0A7D6W535"/>
<dbReference type="Pfam" id="PF00361">
    <property type="entry name" value="Proton_antipo_M"/>
    <property type="match status" value="1"/>
</dbReference>
<keyword evidence="9" id="KW-1278">Translocase</keyword>
<keyword evidence="11 17" id="KW-1133">Transmembrane helix</keyword>
<keyword evidence="12 17" id="KW-0520">NAD</keyword>
<feature type="transmembrane region" description="Helical" evidence="17">
    <location>
        <begin position="56"/>
        <end position="81"/>
    </location>
</feature>
<keyword evidence="6 17" id="KW-0813">Transport</keyword>
<keyword evidence="8 17" id="KW-0812">Transmembrane</keyword>
<evidence type="ECO:0000259" key="19">
    <source>
        <dbReference type="Pfam" id="PF01059"/>
    </source>
</evidence>
<dbReference type="GO" id="GO:0008137">
    <property type="term" value="F:NADH dehydrogenase (ubiquinone) activity"/>
    <property type="evidence" value="ECO:0007669"/>
    <property type="project" value="UniProtKB-UniRule"/>
</dbReference>
<dbReference type="InterPro" id="IPR000260">
    <property type="entry name" value="NADH4_N"/>
</dbReference>
<gene>
    <name evidence="20" type="primary">ND4</name>
</gene>
<dbReference type="EC" id="7.1.1.2" evidence="4 17"/>
<keyword evidence="10 17" id="KW-0249">Electron transport</keyword>
<feature type="transmembrane region" description="Helical" evidence="17">
    <location>
        <begin position="115"/>
        <end position="132"/>
    </location>
</feature>
<evidence type="ECO:0000256" key="1">
    <source>
        <dbReference type="ARBA" id="ARBA00003257"/>
    </source>
</evidence>
<feature type="transmembrane region" description="Helical" evidence="17">
    <location>
        <begin position="245"/>
        <end position="266"/>
    </location>
</feature>
<feature type="domain" description="NADH:ubiquinone oxidoreductase chain 4 N-terminal" evidence="19">
    <location>
        <begin position="1"/>
        <end position="103"/>
    </location>
</feature>
<dbReference type="PANTHER" id="PTHR43507:SF20">
    <property type="entry name" value="NADH-UBIQUINONE OXIDOREDUCTASE CHAIN 4"/>
    <property type="match status" value="1"/>
</dbReference>
<evidence type="ECO:0000256" key="16">
    <source>
        <dbReference type="ARBA" id="ARBA00049551"/>
    </source>
</evidence>
<feature type="domain" description="NADH:quinone oxidoreductase/Mrp antiporter transmembrane" evidence="18">
    <location>
        <begin position="106"/>
        <end position="390"/>
    </location>
</feature>
<dbReference type="EMBL" id="MT628552">
    <property type="protein sequence ID" value="QLY89744.1"/>
    <property type="molecule type" value="Genomic_DNA"/>
</dbReference>
<evidence type="ECO:0000256" key="8">
    <source>
        <dbReference type="ARBA" id="ARBA00022692"/>
    </source>
</evidence>
<evidence type="ECO:0000256" key="17">
    <source>
        <dbReference type="RuleBase" id="RU003297"/>
    </source>
</evidence>
<dbReference type="GO" id="GO:0015990">
    <property type="term" value="P:electron transport coupled proton transport"/>
    <property type="evidence" value="ECO:0007669"/>
    <property type="project" value="TreeGrafter"/>
</dbReference>
<dbReference type="GO" id="GO:0042773">
    <property type="term" value="P:ATP synthesis coupled electron transport"/>
    <property type="evidence" value="ECO:0007669"/>
    <property type="project" value="InterPro"/>
</dbReference>
<comment type="function">
    <text evidence="17">Core subunit of the mitochondrial membrane respiratory chain NADH dehydrogenase (Complex I) which catalyzes electron transfer from NADH through the respiratory chain, using ubiquinone as an electron acceptor. Essential for the catalytic activity and assembly of complex I.</text>
</comment>
<comment type="function">
    <text evidence="1">Core subunit of the mitochondrial membrane respiratory chain NADH dehydrogenase (Complex I) that is believed to belong to the minimal assembly required for catalysis. Complex I functions in the transfer of electrons from NADH to the respiratory chain. The immediate electron acceptor for the enzyme is believed to be ubiquinone.</text>
</comment>
<feature type="transmembrane region" description="Helical" evidence="17">
    <location>
        <begin position="373"/>
        <end position="401"/>
    </location>
</feature>
<feature type="transmembrane region" description="Helical" evidence="17">
    <location>
        <begin position="88"/>
        <end position="109"/>
    </location>
</feature>
<evidence type="ECO:0000256" key="6">
    <source>
        <dbReference type="ARBA" id="ARBA00022448"/>
    </source>
</evidence>
<feature type="transmembrane region" description="Helical" evidence="17">
    <location>
        <begin position="182"/>
        <end position="204"/>
    </location>
</feature>
<organism evidence="20">
    <name type="scientific">Notidobia ciliaris</name>
    <dbReference type="NCBI Taxonomy" id="446507"/>
    <lineage>
        <taxon>Eukaryota</taxon>
        <taxon>Metazoa</taxon>
        <taxon>Ecdysozoa</taxon>
        <taxon>Arthropoda</taxon>
        <taxon>Hexapoda</taxon>
        <taxon>Insecta</taxon>
        <taxon>Pterygota</taxon>
        <taxon>Neoptera</taxon>
        <taxon>Endopterygota</taxon>
        <taxon>Trichoptera</taxon>
        <taxon>Integripalpia</taxon>
        <taxon>Brevitentoria</taxon>
        <taxon>Sericostomatoidea</taxon>
        <taxon>Sericostomatidae</taxon>
        <taxon>Notidobia</taxon>
    </lineage>
</organism>
<comment type="subcellular location">
    <subcellularLocation>
        <location evidence="2 17">Mitochondrion membrane</location>
        <topology evidence="2 17">Multi-pass membrane protein</topology>
    </subcellularLocation>
</comment>
<feature type="transmembrane region" description="Helical" evidence="17">
    <location>
        <begin position="216"/>
        <end position="239"/>
    </location>
</feature>
<evidence type="ECO:0000256" key="10">
    <source>
        <dbReference type="ARBA" id="ARBA00022982"/>
    </source>
</evidence>
<evidence type="ECO:0000256" key="5">
    <source>
        <dbReference type="ARBA" id="ARBA00021006"/>
    </source>
</evidence>
<evidence type="ECO:0000256" key="9">
    <source>
        <dbReference type="ARBA" id="ARBA00022967"/>
    </source>
</evidence>
<comment type="catalytic activity">
    <reaction evidence="16 17">
        <text>a ubiquinone + NADH + 5 H(+)(in) = a ubiquinol + NAD(+) + 4 H(+)(out)</text>
        <dbReference type="Rhea" id="RHEA:29091"/>
        <dbReference type="Rhea" id="RHEA-COMP:9565"/>
        <dbReference type="Rhea" id="RHEA-COMP:9566"/>
        <dbReference type="ChEBI" id="CHEBI:15378"/>
        <dbReference type="ChEBI" id="CHEBI:16389"/>
        <dbReference type="ChEBI" id="CHEBI:17976"/>
        <dbReference type="ChEBI" id="CHEBI:57540"/>
        <dbReference type="ChEBI" id="CHEBI:57945"/>
        <dbReference type="EC" id="7.1.1.2"/>
    </reaction>
</comment>